<organism evidence="1 2">
    <name type="scientific">Necator americanus</name>
    <name type="common">Human hookworm</name>
    <dbReference type="NCBI Taxonomy" id="51031"/>
    <lineage>
        <taxon>Eukaryota</taxon>
        <taxon>Metazoa</taxon>
        <taxon>Ecdysozoa</taxon>
        <taxon>Nematoda</taxon>
        <taxon>Chromadorea</taxon>
        <taxon>Rhabditida</taxon>
        <taxon>Rhabditina</taxon>
        <taxon>Rhabditomorpha</taxon>
        <taxon>Strongyloidea</taxon>
        <taxon>Ancylostomatidae</taxon>
        <taxon>Bunostominae</taxon>
        <taxon>Necator</taxon>
    </lineage>
</organism>
<sequence>MKRRRNRMRKIKDVPRKYVQHLHPSLRSIVERPTRRWRVRRPECLRIRNRILYYHPHARIFPWFCETCTLSSRFLSVIQNHSCPNKNLSRHVQDFTNEQRIALLGFRSKAKDALAVMERVPNPQAVDLGRVRFPTEDGDCSYAYNIVPRLSELCLSALSFRSNAVVVSKCVQKNFRPPLSEQSTSRYRPTMRTGQLCTVCHILFPTFREYEEHLETESCPNDVTPNPVPIQMWDCGTIPLNYVYHPKNAHATRSRLMICSLCHNDQFSTSQQFHEHILNCANKLAVL</sequence>
<dbReference type="Proteomes" id="UP001303046">
    <property type="component" value="Unassembled WGS sequence"/>
</dbReference>
<keyword evidence="2" id="KW-1185">Reference proteome</keyword>
<name>A0ABR1C8Z0_NECAM</name>
<evidence type="ECO:0008006" key="3">
    <source>
        <dbReference type="Google" id="ProtNLM"/>
    </source>
</evidence>
<dbReference type="EMBL" id="JAVFWL010000002">
    <property type="protein sequence ID" value="KAK6734974.1"/>
    <property type="molecule type" value="Genomic_DNA"/>
</dbReference>
<accession>A0ABR1C8Z0</accession>
<gene>
    <name evidence="1" type="primary">Necator_chrII.g6069</name>
    <name evidence="1" type="ORF">RB195_018276</name>
</gene>
<evidence type="ECO:0000313" key="1">
    <source>
        <dbReference type="EMBL" id="KAK6734974.1"/>
    </source>
</evidence>
<comment type="caution">
    <text evidence="1">The sequence shown here is derived from an EMBL/GenBank/DDBJ whole genome shotgun (WGS) entry which is preliminary data.</text>
</comment>
<evidence type="ECO:0000313" key="2">
    <source>
        <dbReference type="Proteomes" id="UP001303046"/>
    </source>
</evidence>
<proteinExistence type="predicted"/>
<protein>
    <recommendedName>
        <fullName evidence="3">C2H2-type domain-containing protein</fullName>
    </recommendedName>
</protein>
<reference evidence="1 2" key="1">
    <citation type="submission" date="2023-08" db="EMBL/GenBank/DDBJ databases">
        <title>A Necator americanus chromosomal reference genome.</title>
        <authorList>
            <person name="Ilik V."/>
            <person name="Petrzelkova K.J."/>
            <person name="Pardy F."/>
            <person name="Fuh T."/>
            <person name="Niatou-Singa F.S."/>
            <person name="Gouil Q."/>
            <person name="Baker L."/>
            <person name="Ritchie M.E."/>
            <person name="Jex A.R."/>
            <person name="Gazzola D."/>
            <person name="Li H."/>
            <person name="Toshio Fujiwara R."/>
            <person name="Zhan B."/>
            <person name="Aroian R.V."/>
            <person name="Pafco B."/>
            <person name="Schwarz E.M."/>
        </authorList>
    </citation>
    <scope>NUCLEOTIDE SEQUENCE [LARGE SCALE GENOMIC DNA]</scope>
    <source>
        <strain evidence="1 2">Aroian</strain>
        <tissue evidence="1">Whole animal</tissue>
    </source>
</reference>